<accession>A0A4R3UTX1</accession>
<comment type="caution">
    <text evidence="3">The sequence shown here is derived from an EMBL/GenBank/DDBJ whole genome shotgun (WGS) entry which is preliminary data.</text>
</comment>
<dbReference type="Proteomes" id="UP000294692">
    <property type="component" value="Unassembled WGS sequence"/>
</dbReference>
<organism evidence="3 4">
    <name type="scientific">Paracandidimonas soli</name>
    <dbReference type="NCBI Taxonomy" id="1917182"/>
    <lineage>
        <taxon>Bacteria</taxon>
        <taxon>Pseudomonadati</taxon>
        <taxon>Pseudomonadota</taxon>
        <taxon>Betaproteobacteria</taxon>
        <taxon>Burkholderiales</taxon>
        <taxon>Alcaligenaceae</taxon>
        <taxon>Paracandidimonas</taxon>
    </lineage>
</organism>
<feature type="region of interest" description="Disordered" evidence="1">
    <location>
        <begin position="128"/>
        <end position="150"/>
    </location>
</feature>
<name>A0A4R3UTX1_9BURK</name>
<dbReference type="RefSeq" id="WP_132477845.1">
    <property type="nucleotide sequence ID" value="NZ_JBHRVM010000001.1"/>
</dbReference>
<sequence>MRNPARLIGYCFAGIFLTANAAAQTADIDAQYAQERQYCATLQEPSRSACLKDAAAVRQEALRGARNKDDGSYRLNRTTRCDRLPAQQREDCLKLMSEQQPKVHGSVEGGGMIRETVIEIPAPATQVAPGVQQVQPAPAPAESLPVTPGR</sequence>
<feature type="signal peptide" evidence="2">
    <location>
        <begin position="1"/>
        <end position="21"/>
    </location>
</feature>
<proteinExistence type="predicted"/>
<dbReference type="AlphaFoldDB" id="A0A4R3UTX1"/>
<feature type="chain" id="PRO_5020352112" evidence="2">
    <location>
        <begin position="22"/>
        <end position="150"/>
    </location>
</feature>
<dbReference type="OrthoDB" id="8780961at2"/>
<protein>
    <submittedName>
        <fullName evidence="3">Uncharacterized protein</fullName>
    </submittedName>
</protein>
<evidence type="ECO:0000256" key="1">
    <source>
        <dbReference type="SAM" id="MobiDB-lite"/>
    </source>
</evidence>
<gene>
    <name evidence="3" type="ORF">EV686_109107</name>
</gene>
<keyword evidence="2" id="KW-0732">Signal</keyword>
<reference evidence="3 4" key="1">
    <citation type="submission" date="2019-03" db="EMBL/GenBank/DDBJ databases">
        <title>Genomic Encyclopedia of Type Strains, Phase IV (KMG-IV): sequencing the most valuable type-strain genomes for metagenomic binning, comparative biology and taxonomic classification.</title>
        <authorList>
            <person name="Goeker M."/>
        </authorList>
    </citation>
    <scope>NUCLEOTIDE SEQUENCE [LARGE SCALE GENOMIC DNA]</scope>
    <source>
        <strain evidence="3 4">DSM 100048</strain>
    </source>
</reference>
<evidence type="ECO:0000313" key="3">
    <source>
        <dbReference type="EMBL" id="TCU94552.1"/>
    </source>
</evidence>
<keyword evidence="4" id="KW-1185">Reference proteome</keyword>
<dbReference type="EMBL" id="SMBX01000009">
    <property type="protein sequence ID" value="TCU94552.1"/>
    <property type="molecule type" value="Genomic_DNA"/>
</dbReference>
<evidence type="ECO:0000313" key="4">
    <source>
        <dbReference type="Proteomes" id="UP000294692"/>
    </source>
</evidence>
<evidence type="ECO:0000256" key="2">
    <source>
        <dbReference type="SAM" id="SignalP"/>
    </source>
</evidence>